<sequence>MKNYQSWSRAMVLALTAKKKIGFVNGKIEKPEVDSPLYEDWESCNTMVLSWLINSMHFDVSTGIMYCETAREMWLELQLTEYYSKFKKLWDQLLHYEPLPACTCGAMKILSIAHEKSYVMRFLMGLNENFETMRSHILMLEPFPSMSKVYTLILQEEAHKGIGHGNGSAFIPKPDSVAMYVNIKGNPGSKAGAKKERPLCTHCNMLGHTMDKCYKLHGYPPSYKQKGKFNANQVSFPQGAAVDNSSNASDHCPITKAQCEQLLALFNPGINHGQNHHAASVSTSGSVSGLITEAHGVPAATGVPSTSVHSNSNFIDTMSGTSSSLSFKPTLQHSIFSAKKVDKECFHTTD</sequence>
<evidence type="ECO:0000313" key="3">
    <source>
        <dbReference type="Proteomes" id="UP001324115"/>
    </source>
</evidence>
<dbReference type="PANTHER" id="PTHR34222:SF99">
    <property type="entry name" value="PROTEIN, PUTATIVE-RELATED"/>
    <property type="match status" value="1"/>
</dbReference>
<comment type="caution">
    <text evidence="2">The sequence shown here is derived from an EMBL/GenBank/DDBJ whole genome shotgun (WGS) entry which is preliminary data.</text>
</comment>
<evidence type="ECO:0000313" key="2">
    <source>
        <dbReference type="EMBL" id="KAK4569110.1"/>
    </source>
</evidence>
<dbReference type="InterPro" id="IPR029472">
    <property type="entry name" value="Copia-like_N"/>
</dbReference>
<accession>A0AAN7EES1</accession>
<dbReference type="Pfam" id="PF14244">
    <property type="entry name" value="Retrotran_gag_3"/>
    <property type="match status" value="1"/>
</dbReference>
<protein>
    <recommendedName>
        <fullName evidence="1">Retrotransposon Copia-like N-terminal domain-containing protein</fullName>
    </recommendedName>
</protein>
<gene>
    <name evidence="2" type="ORF">RGQ29_004487</name>
</gene>
<dbReference type="AlphaFoldDB" id="A0AAN7EES1"/>
<keyword evidence="3" id="KW-1185">Reference proteome</keyword>
<dbReference type="PANTHER" id="PTHR34222">
    <property type="entry name" value="GAG_PRE-INTEGRS DOMAIN-CONTAINING PROTEIN"/>
    <property type="match status" value="1"/>
</dbReference>
<feature type="domain" description="Retrotransposon Copia-like N-terminal" evidence="1">
    <location>
        <begin position="2"/>
        <end position="32"/>
    </location>
</feature>
<evidence type="ECO:0000259" key="1">
    <source>
        <dbReference type="Pfam" id="PF14244"/>
    </source>
</evidence>
<dbReference type="EMBL" id="JAXUIC010000010">
    <property type="protein sequence ID" value="KAK4569110.1"/>
    <property type="molecule type" value="Genomic_DNA"/>
</dbReference>
<reference evidence="2 3" key="1">
    <citation type="journal article" date="2023" name="G3 (Bethesda)">
        <title>A haplotype-resolved chromosome-scale genome for Quercus rubra L. provides insights into the genetics of adaptive traits for red oak species.</title>
        <authorList>
            <person name="Kapoor B."/>
            <person name="Jenkins J."/>
            <person name="Schmutz J."/>
            <person name="Zhebentyayeva T."/>
            <person name="Kuelheim C."/>
            <person name="Coggeshall M."/>
            <person name="Heim C."/>
            <person name="Lasky J.R."/>
            <person name="Leites L."/>
            <person name="Islam-Faridi N."/>
            <person name="Romero-Severson J."/>
            <person name="DeLeo V.L."/>
            <person name="Lucas S.M."/>
            <person name="Lazic D."/>
            <person name="Gailing O."/>
            <person name="Carlson J."/>
            <person name="Staton M."/>
        </authorList>
    </citation>
    <scope>NUCLEOTIDE SEQUENCE [LARGE SCALE GENOMIC DNA]</scope>
    <source>
        <strain evidence="2">Pseudo-F2</strain>
    </source>
</reference>
<dbReference type="Proteomes" id="UP001324115">
    <property type="component" value="Unassembled WGS sequence"/>
</dbReference>
<proteinExistence type="predicted"/>
<organism evidence="2 3">
    <name type="scientific">Quercus rubra</name>
    <name type="common">Northern red oak</name>
    <name type="synonym">Quercus borealis</name>
    <dbReference type="NCBI Taxonomy" id="3512"/>
    <lineage>
        <taxon>Eukaryota</taxon>
        <taxon>Viridiplantae</taxon>
        <taxon>Streptophyta</taxon>
        <taxon>Embryophyta</taxon>
        <taxon>Tracheophyta</taxon>
        <taxon>Spermatophyta</taxon>
        <taxon>Magnoliopsida</taxon>
        <taxon>eudicotyledons</taxon>
        <taxon>Gunneridae</taxon>
        <taxon>Pentapetalae</taxon>
        <taxon>rosids</taxon>
        <taxon>fabids</taxon>
        <taxon>Fagales</taxon>
        <taxon>Fagaceae</taxon>
        <taxon>Quercus</taxon>
    </lineage>
</organism>
<name>A0AAN7EES1_QUERU</name>